<organism evidence="2 3">
    <name type="scientific">Panagrolaimus davidi</name>
    <dbReference type="NCBI Taxonomy" id="227884"/>
    <lineage>
        <taxon>Eukaryota</taxon>
        <taxon>Metazoa</taxon>
        <taxon>Ecdysozoa</taxon>
        <taxon>Nematoda</taxon>
        <taxon>Chromadorea</taxon>
        <taxon>Rhabditida</taxon>
        <taxon>Tylenchina</taxon>
        <taxon>Panagrolaimomorpha</taxon>
        <taxon>Panagrolaimoidea</taxon>
        <taxon>Panagrolaimidae</taxon>
        <taxon>Panagrolaimus</taxon>
    </lineage>
</organism>
<feature type="transmembrane region" description="Helical" evidence="1">
    <location>
        <begin position="16"/>
        <end position="37"/>
    </location>
</feature>
<keyword evidence="1" id="KW-0812">Transmembrane</keyword>
<name>A0A914R125_9BILA</name>
<keyword evidence="2" id="KW-1185">Reference proteome</keyword>
<feature type="transmembrane region" description="Helical" evidence="1">
    <location>
        <begin position="57"/>
        <end position="77"/>
    </location>
</feature>
<dbReference type="AlphaFoldDB" id="A0A914R125"/>
<accession>A0A914R125</accession>
<dbReference type="WBParaSite" id="PDA_v2.g5083.t1">
    <property type="protein sequence ID" value="PDA_v2.g5083.t1"/>
    <property type="gene ID" value="PDA_v2.g5083"/>
</dbReference>
<proteinExistence type="predicted"/>
<protein>
    <submittedName>
        <fullName evidence="3">Uncharacterized protein</fullName>
    </submittedName>
</protein>
<evidence type="ECO:0000256" key="1">
    <source>
        <dbReference type="SAM" id="Phobius"/>
    </source>
</evidence>
<dbReference type="Proteomes" id="UP000887578">
    <property type="component" value="Unplaced"/>
</dbReference>
<evidence type="ECO:0000313" key="3">
    <source>
        <dbReference type="WBParaSite" id="PDA_v2.g5083.t1"/>
    </source>
</evidence>
<keyword evidence="1" id="KW-1133">Transmembrane helix</keyword>
<sequence>MYKEYGSLSASNKQDLLLFGQAFVSLILQMALVGYQIMRFIGGYYNLPSLQAFALIYFYYVNDAFSLVSPVSLLLICKFIRKDYIGFITGKRENLTNAQSWT</sequence>
<reference evidence="3" key="1">
    <citation type="submission" date="2022-11" db="UniProtKB">
        <authorList>
            <consortium name="WormBaseParasite"/>
        </authorList>
    </citation>
    <scope>IDENTIFICATION</scope>
</reference>
<evidence type="ECO:0000313" key="2">
    <source>
        <dbReference type="Proteomes" id="UP000887578"/>
    </source>
</evidence>
<keyword evidence="1" id="KW-0472">Membrane</keyword>
<dbReference type="Pfam" id="PF10323">
    <property type="entry name" value="7TM_GPCR_Srv"/>
    <property type="match status" value="1"/>
</dbReference>
<dbReference type="InterPro" id="IPR019426">
    <property type="entry name" value="7TM_GPCR_serpentine_rcpt_Srv"/>
</dbReference>